<dbReference type="AlphaFoldDB" id="A0A2P5CS05"/>
<organism evidence="2 3">
    <name type="scientific">Trema orientale</name>
    <name type="common">Charcoal tree</name>
    <name type="synonym">Celtis orientalis</name>
    <dbReference type="NCBI Taxonomy" id="63057"/>
    <lineage>
        <taxon>Eukaryota</taxon>
        <taxon>Viridiplantae</taxon>
        <taxon>Streptophyta</taxon>
        <taxon>Embryophyta</taxon>
        <taxon>Tracheophyta</taxon>
        <taxon>Spermatophyta</taxon>
        <taxon>Magnoliopsida</taxon>
        <taxon>eudicotyledons</taxon>
        <taxon>Gunneridae</taxon>
        <taxon>Pentapetalae</taxon>
        <taxon>rosids</taxon>
        <taxon>fabids</taxon>
        <taxon>Rosales</taxon>
        <taxon>Cannabaceae</taxon>
        <taxon>Trema</taxon>
    </lineage>
</organism>
<keyword evidence="3" id="KW-1185">Reference proteome</keyword>
<evidence type="ECO:0000313" key="2">
    <source>
        <dbReference type="EMBL" id="PON63811.1"/>
    </source>
</evidence>
<feature type="non-terminal residue" evidence="2">
    <location>
        <position position="1"/>
    </location>
</feature>
<feature type="compositionally biased region" description="Basic and acidic residues" evidence="1">
    <location>
        <begin position="60"/>
        <end position="79"/>
    </location>
</feature>
<dbReference type="InParanoid" id="A0A2P5CS05"/>
<reference evidence="3" key="1">
    <citation type="submission" date="2016-06" db="EMBL/GenBank/DDBJ databases">
        <title>Parallel loss of symbiosis genes in relatives of nitrogen-fixing non-legume Parasponia.</title>
        <authorList>
            <person name="Van Velzen R."/>
            <person name="Holmer R."/>
            <person name="Bu F."/>
            <person name="Rutten L."/>
            <person name="Van Zeijl A."/>
            <person name="Liu W."/>
            <person name="Santuari L."/>
            <person name="Cao Q."/>
            <person name="Sharma T."/>
            <person name="Shen D."/>
            <person name="Roswanjaya Y."/>
            <person name="Wardhani T."/>
            <person name="Kalhor M.S."/>
            <person name="Jansen J."/>
            <person name="Van den Hoogen J."/>
            <person name="Gungor B."/>
            <person name="Hartog M."/>
            <person name="Hontelez J."/>
            <person name="Verver J."/>
            <person name="Yang W.-C."/>
            <person name="Schijlen E."/>
            <person name="Repin R."/>
            <person name="Schilthuizen M."/>
            <person name="Schranz E."/>
            <person name="Heidstra R."/>
            <person name="Miyata K."/>
            <person name="Fedorova E."/>
            <person name="Kohlen W."/>
            <person name="Bisseling T."/>
            <person name="Smit S."/>
            <person name="Geurts R."/>
        </authorList>
    </citation>
    <scope>NUCLEOTIDE SEQUENCE [LARGE SCALE GENOMIC DNA]</scope>
    <source>
        <strain evidence="3">cv. RG33-2</strain>
    </source>
</reference>
<protein>
    <submittedName>
        <fullName evidence="2">Uncharacterized protein</fullName>
    </submittedName>
</protein>
<dbReference type="Proteomes" id="UP000237000">
    <property type="component" value="Unassembled WGS sequence"/>
</dbReference>
<feature type="region of interest" description="Disordered" evidence="1">
    <location>
        <begin position="58"/>
        <end position="111"/>
    </location>
</feature>
<evidence type="ECO:0000313" key="3">
    <source>
        <dbReference type="Proteomes" id="UP000237000"/>
    </source>
</evidence>
<comment type="caution">
    <text evidence="2">The sequence shown here is derived from an EMBL/GenBank/DDBJ whole genome shotgun (WGS) entry which is preliminary data.</text>
</comment>
<dbReference type="EMBL" id="JXTC01000333">
    <property type="protein sequence ID" value="PON63811.1"/>
    <property type="molecule type" value="Genomic_DNA"/>
</dbReference>
<sequence>EILVLEGGSRFFRIVRGSSYVLTAKTGKQNRSVKFVIVPSGVKNVAWKKLLERLSQMLGRRQDSDGGKKGEEHEFAPKERRLHRTESKKKAKNEKHRIHDNKGGQNVNSRD</sequence>
<name>A0A2P5CS05_TREOI</name>
<feature type="compositionally biased region" description="Basic residues" evidence="1">
    <location>
        <begin position="80"/>
        <end position="99"/>
    </location>
</feature>
<accession>A0A2P5CS05</accession>
<evidence type="ECO:0000256" key="1">
    <source>
        <dbReference type="SAM" id="MobiDB-lite"/>
    </source>
</evidence>
<gene>
    <name evidence="2" type="ORF">TorRG33x02_275210</name>
</gene>
<proteinExistence type="predicted"/>